<feature type="transmembrane region" description="Helical" evidence="2">
    <location>
        <begin position="38"/>
        <end position="56"/>
    </location>
</feature>
<feature type="transmembrane region" description="Helical" evidence="2">
    <location>
        <begin position="63"/>
        <end position="81"/>
    </location>
</feature>
<keyword evidence="1" id="KW-0175">Coiled coil</keyword>
<evidence type="ECO:0000256" key="2">
    <source>
        <dbReference type="SAM" id="Phobius"/>
    </source>
</evidence>
<keyword evidence="2" id="KW-0472">Membrane</keyword>
<dbReference type="Proteomes" id="UP000823629">
    <property type="component" value="Unassembled WGS sequence"/>
</dbReference>
<proteinExistence type="predicted"/>
<feature type="transmembrane region" description="Helical" evidence="2">
    <location>
        <begin position="116"/>
        <end position="132"/>
    </location>
</feature>
<protein>
    <submittedName>
        <fullName evidence="3">Uncharacterized protein</fullName>
    </submittedName>
</protein>
<keyword evidence="2" id="KW-0812">Transmembrane</keyword>
<dbReference type="EMBL" id="JADING010000044">
    <property type="protein sequence ID" value="MBO8414146.1"/>
    <property type="molecule type" value="Genomic_DNA"/>
</dbReference>
<accession>A0A9D9D5C2</accession>
<comment type="caution">
    <text evidence="3">The sequence shown here is derived from an EMBL/GenBank/DDBJ whole genome shotgun (WGS) entry which is preliminary data.</text>
</comment>
<evidence type="ECO:0000313" key="4">
    <source>
        <dbReference type="Proteomes" id="UP000823629"/>
    </source>
</evidence>
<gene>
    <name evidence="3" type="ORF">IAC78_01515</name>
</gene>
<reference evidence="3" key="2">
    <citation type="journal article" date="2021" name="PeerJ">
        <title>Extensive microbial diversity within the chicken gut microbiome revealed by metagenomics and culture.</title>
        <authorList>
            <person name="Gilroy R."/>
            <person name="Ravi A."/>
            <person name="Getino M."/>
            <person name="Pursley I."/>
            <person name="Horton D.L."/>
            <person name="Alikhan N.F."/>
            <person name="Baker D."/>
            <person name="Gharbi K."/>
            <person name="Hall N."/>
            <person name="Watson M."/>
            <person name="Adriaenssens E.M."/>
            <person name="Foster-Nyarko E."/>
            <person name="Jarju S."/>
            <person name="Secka A."/>
            <person name="Antonio M."/>
            <person name="Oren A."/>
            <person name="Chaudhuri R.R."/>
            <person name="La Ragione R."/>
            <person name="Hildebrand F."/>
            <person name="Pallen M.J."/>
        </authorList>
    </citation>
    <scope>NUCLEOTIDE SEQUENCE</scope>
    <source>
        <strain evidence="3">1748</strain>
    </source>
</reference>
<feature type="transmembrane region" description="Helical" evidence="2">
    <location>
        <begin position="12"/>
        <end position="32"/>
    </location>
</feature>
<organism evidence="3 4">
    <name type="scientific">Candidatus Scatoplasma merdavium</name>
    <dbReference type="NCBI Taxonomy" id="2840932"/>
    <lineage>
        <taxon>Bacteria</taxon>
        <taxon>Bacillati</taxon>
        <taxon>Bacillota</taxon>
        <taxon>Bacilli</taxon>
        <taxon>Bacillales</taxon>
        <taxon>Candidatus Scatoplasma</taxon>
    </lineage>
</organism>
<feature type="transmembrane region" description="Helical" evidence="2">
    <location>
        <begin position="152"/>
        <end position="174"/>
    </location>
</feature>
<evidence type="ECO:0000313" key="3">
    <source>
        <dbReference type="EMBL" id="MBO8414146.1"/>
    </source>
</evidence>
<dbReference type="AlphaFoldDB" id="A0A9D9D5C2"/>
<evidence type="ECO:0000256" key="1">
    <source>
        <dbReference type="SAM" id="Coils"/>
    </source>
</evidence>
<keyword evidence="2" id="KW-1133">Transmembrane helix</keyword>
<feature type="transmembrane region" description="Helical" evidence="2">
    <location>
        <begin position="87"/>
        <end position="104"/>
    </location>
</feature>
<name>A0A9D9D5C2_9BACL</name>
<sequence>MSKVKFEAIDISILSGVSILLEVVISLAYNAFGYRDGYVISLSVVIGLIAIYRWNWAGVIPPILAGVASIITGAMIAGSEFIRIGNILSYTVGCLPLLLSMLWFKERDKKEMSQDYKLMFAYYFTGYLSYEVGRAICQVIDYHSFMQIGDLLIKYVVTDLLNVCFGALVFFIALKQGSIVYDMNIYIKEAHEGTPTSRIRDEIQDYNKLESMAGKDEVSDIALLDGGMVSDKDLEQLEETRRRLEKGESKFDKEKKALEEYRDKKSKRNNVSKTKK</sequence>
<reference evidence="3" key="1">
    <citation type="submission" date="2020-10" db="EMBL/GenBank/DDBJ databases">
        <authorList>
            <person name="Gilroy R."/>
        </authorList>
    </citation>
    <scope>NUCLEOTIDE SEQUENCE</scope>
    <source>
        <strain evidence="3">1748</strain>
    </source>
</reference>
<feature type="coiled-coil region" evidence="1">
    <location>
        <begin position="234"/>
        <end position="264"/>
    </location>
</feature>